<evidence type="ECO:0000256" key="1">
    <source>
        <dbReference type="ARBA" id="ARBA00022490"/>
    </source>
</evidence>
<evidence type="ECO:0000313" key="6">
    <source>
        <dbReference type="EMBL" id="KKN29710.1"/>
    </source>
</evidence>
<dbReference type="SUPFAM" id="SSF46785">
    <property type="entry name" value="Winged helix' DNA-binding domain"/>
    <property type="match status" value="2"/>
</dbReference>
<keyword evidence="1" id="KW-0963">Cytoplasm</keyword>
<evidence type="ECO:0008006" key="7">
    <source>
        <dbReference type="Google" id="ProtNLM"/>
    </source>
</evidence>
<dbReference type="NCBIfam" id="TIGR00281">
    <property type="entry name" value="SMC-Scp complex subunit ScpB"/>
    <property type="match status" value="1"/>
</dbReference>
<dbReference type="PIRSF" id="PIRSF019345">
    <property type="entry name" value="ScpB"/>
    <property type="match status" value="1"/>
</dbReference>
<protein>
    <recommendedName>
        <fullName evidence="7">Segregation and condensation protein B</fullName>
    </recommendedName>
</protein>
<dbReference type="InterPro" id="IPR005234">
    <property type="entry name" value="ScpB_csome_segregation"/>
</dbReference>
<dbReference type="PANTHER" id="PTHR34298:SF2">
    <property type="entry name" value="SEGREGATION AND CONDENSATION PROTEIN B"/>
    <property type="match status" value="1"/>
</dbReference>
<accession>A0A0F9PD12</accession>
<dbReference type="Gene3D" id="1.10.10.10">
    <property type="entry name" value="Winged helix-like DNA-binding domain superfamily/Winged helix DNA-binding domain"/>
    <property type="match status" value="2"/>
</dbReference>
<evidence type="ECO:0000256" key="3">
    <source>
        <dbReference type="ARBA" id="ARBA00022829"/>
    </source>
</evidence>
<dbReference type="Pfam" id="PF04079">
    <property type="entry name" value="SMC_ScpB"/>
    <property type="match status" value="1"/>
</dbReference>
<name>A0A0F9PD12_9ZZZZ</name>
<organism evidence="6">
    <name type="scientific">marine sediment metagenome</name>
    <dbReference type="NCBI Taxonomy" id="412755"/>
    <lineage>
        <taxon>unclassified sequences</taxon>
        <taxon>metagenomes</taxon>
        <taxon>ecological metagenomes</taxon>
    </lineage>
</organism>
<gene>
    <name evidence="6" type="ORF">LCGC14_0841280</name>
</gene>
<evidence type="ECO:0000256" key="2">
    <source>
        <dbReference type="ARBA" id="ARBA00022618"/>
    </source>
</evidence>
<comment type="caution">
    <text evidence="6">The sequence shown here is derived from an EMBL/GenBank/DDBJ whole genome shotgun (WGS) entry which is preliminary data.</text>
</comment>
<feature type="compositionally biased region" description="Polar residues" evidence="5">
    <location>
        <begin position="192"/>
        <end position="201"/>
    </location>
</feature>
<dbReference type="AlphaFoldDB" id="A0A0F9PD12"/>
<dbReference type="GO" id="GO:0051301">
    <property type="term" value="P:cell division"/>
    <property type="evidence" value="ECO:0007669"/>
    <property type="project" value="UniProtKB-KW"/>
</dbReference>
<dbReference type="EMBL" id="LAZR01002464">
    <property type="protein sequence ID" value="KKN29710.1"/>
    <property type="molecule type" value="Genomic_DNA"/>
</dbReference>
<sequence length="201" mass="22639">MLDIGSLKSILESVLFVSDKATSVNNLAELLEVEAELIEKMLNEMQAEYETQNRGFQLRAVAGKWSFFTNPANHQYVEHYISSIDFKRLTRAALETLAIIAYKQPVTKVYISEIRGVNSEGSVSTLLHKGLIKERGRDKSPGGPILYGTSRKFLEQMNLNNPKELPNLKDFAPDEDTREQIKQSFIEEPTESSESGVQSPE</sequence>
<evidence type="ECO:0000256" key="5">
    <source>
        <dbReference type="SAM" id="MobiDB-lite"/>
    </source>
</evidence>
<dbReference type="InterPro" id="IPR036388">
    <property type="entry name" value="WH-like_DNA-bd_sf"/>
</dbReference>
<dbReference type="GO" id="GO:0051304">
    <property type="term" value="P:chromosome separation"/>
    <property type="evidence" value="ECO:0007669"/>
    <property type="project" value="InterPro"/>
</dbReference>
<keyword evidence="3" id="KW-0159">Chromosome partition</keyword>
<proteinExistence type="predicted"/>
<dbReference type="InterPro" id="IPR036390">
    <property type="entry name" value="WH_DNA-bd_sf"/>
</dbReference>
<dbReference type="PANTHER" id="PTHR34298">
    <property type="entry name" value="SEGREGATION AND CONDENSATION PROTEIN B"/>
    <property type="match status" value="1"/>
</dbReference>
<feature type="region of interest" description="Disordered" evidence="5">
    <location>
        <begin position="162"/>
        <end position="201"/>
    </location>
</feature>
<evidence type="ECO:0000256" key="4">
    <source>
        <dbReference type="ARBA" id="ARBA00023306"/>
    </source>
</evidence>
<keyword evidence="2" id="KW-0132">Cell division</keyword>
<keyword evidence="4" id="KW-0131">Cell cycle</keyword>
<reference evidence="6" key="1">
    <citation type="journal article" date="2015" name="Nature">
        <title>Complex archaea that bridge the gap between prokaryotes and eukaryotes.</title>
        <authorList>
            <person name="Spang A."/>
            <person name="Saw J.H."/>
            <person name="Jorgensen S.L."/>
            <person name="Zaremba-Niedzwiedzka K."/>
            <person name="Martijn J."/>
            <person name="Lind A.E."/>
            <person name="van Eijk R."/>
            <person name="Schleper C."/>
            <person name="Guy L."/>
            <person name="Ettema T.J."/>
        </authorList>
    </citation>
    <scope>NUCLEOTIDE SEQUENCE</scope>
</reference>